<proteinExistence type="predicted"/>
<reference evidence="2" key="1">
    <citation type="submission" date="2017-02" db="UniProtKB">
        <authorList>
            <consortium name="WormBaseParasite"/>
        </authorList>
    </citation>
    <scope>IDENTIFICATION</scope>
</reference>
<accession>A0A0M3HYW5</accession>
<sequence length="83" mass="9337">MNCVTQKGVKRRLKADATAVKLRRGMGRANAECRGGRGCRSTKYGLRSSGGKTRRVRLLPHIRFALQRLTVLDSRRNTFDDSC</sequence>
<dbReference type="Proteomes" id="UP000036681">
    <property type="component" value="Unplaced"/>
</dbReference>
<name>A0A0M3HYW5_ASCLU</name>
<evidence type="ECO:0000313" key="1">
    <source>
        <dbReference type="Proteomes" id="UP000036681"/>
    </source>
</evidence>
<dbReference type="WBParaSite" id="ALUE_0000878701-mRNA-1">
    <property type="protein sequence ID" value="ALUE_0000878701-mRNA-1"/>
    <property type="gene ID" value="ALUE_0000878701"/>
</dbReference>
<dbReference type="AlphaFoldDB" id="A0A0M3HYW5"/>
<keyword evidence="1" id="KW-1185">Reference proteome</keyword>
<evidence type="ECO:0000313" key="2">
    <source>
        <dbReference type="WBParaSite" id="ALUE_0000878701-mRNA-1"/>
    </source>
</evidence>
<protein>
    <submittedName>
        <fullName evidence="2">50S ribosomal protein L18</fullName>
    </submittedName>
</protein>
<organism evidence="1 2">
    <name type="scientific">Ascaris lumbricoides</name>
    <name type="common">Giant roundworm</name>
    <dbReference type="NCBI Taxonomy" id="6252"/>
    <lineage>
        <taxon>Eukaryota</taxon>
        <taxon>Metazoa</taxon>
        <taxon>Ecdysozoa</taxon>
        <taxon>Nematoda</taxon>
        <taxon>Chromadorea</taxon>
        <taxon>Rhabditida</taxon>
        <taxon>Spirurina</taxon>
        <taxon>Ascaridomorpha</taxon>
        <taxon>Ascaridoidea</taxon>
        <taxon>Ascarididae</taxon>
        <taxon>Ascaris</taxon>
    </lineage>
</organism>